<dbReference type="GO" id="GO:0046872">
    <property type="term" value="F:metal ion binding"/>
    <property type="evidence" value="ECO:0007669"/>
    <property type="project" value="UniProtKB-KW"/>
</dbReference>
<dbReference type="NCBIfam" id="NF001299">
    <property type="entry name" value="PRK00241.1"/>
    <property type="match status" value="1"/>
</dbReference>
<dbReference type="Pfam" id="PF09297">
    <property type="entry name" value="Zn_ribbon_NUD"/>
    <property type="match status" value="1"/>
</dbReference>
<dbReference type="PROSITE" id="PS51462">
    <property type="entry name" value="NUDIX"/>
    <property type="match status" value="1"/>
</dbReference>
<organism evidence="11 12">
    <name type="scientific">Kushneria sinocarnis</name>
    <dbReference type="NCBI Taxonomy" id="595502"/>
    <lineage>
        <taxon>Bacteria</taxon>
        <taxon>Pseudomonadati</taxon>
        <taxon>Pseudomonadota</taxon>
        <taxon>Gammaproteobacteria</taxon>
        <taxon>Oceanospirillales</taxon>
        <taxon>Halomonadaceae</taxon>
        <taxon>Kushneria</taxon>
    </lineage>
</organism>
<dbReference type="Pfam" id="PF00293">
    <property type="entry name" value="NUDIX"/>
    <property type="match status" value="1"/>
</dbReference>
<evidence type="ECO:0000313" key="12">
    <source>
        <dbReference type="Proteomes" id="UP000281975"/>
    </source>
</evidence>
<evidence type="ECO:0000256" key="8">
    <source>
        <dbReference type="ARBA" id="ARBA00023027"/>
    </source>
</evidence>
<dbReference type="InterPro" id="IPR015797">
    <property type="entry name" value="NUDIX_hydrolase-like_dom_sf"/>
</dbReference>
<protein>
    <recommendedName>
        <fullName evidence="4">NAD(+) diphosphatase</fullName>
        <ecNumber evidence="4">3.6.1.22</ecNumber>
    </recommendedName>
</protein>
<reference evidence="11 12" key="1">
    <citation type="submission" date="2018-10" db="EMBL/GenBank/DDBJ databases">
        <title>Genomic Encyclopedia of Type Strains, Phase IV (KMG-IV): sequencing the most valuable type-strain genomes for metagenomic binning, comparative biology and taxonomic classification.</title>
        <authorList>
            <person name="Goeker M."/>
        </authorList>
    </citation>
    <scope>NUCLEOTIDE SEQUENCE [LARGE SCALE GENOMIC DNA]</scope>
    <source>
        <strain evidence="11 12">DSM 23229</strain>
    </source>
</reference>
<dbReference type="GO" id="GO:0035529">
    <property type="term" value="F:NADH pyrophosphatase activity"/>
    <property type="evidence" value="ECO:0007669"/>
    <property type="project" value="TreeGrafter"/>
</dbReference>
<sequence length="269" mass="30006">MPLGPAGLLIMLTREIASLTDCRQGYLVRINEQGIADNGRNGVLQSPGRWPEGAIALGYWHQVPVAVVVEQGSESWPPARDWLGRLDEPSFALVSTALQVARWARDHRFCGRCGTAMKRRRGEFAMECPECGHRSYPRISPCIITLVTHGRELLLARSPRFPSGRFSTLAGFIEPGESAEEAVRREVFEEVGVCVGRISYFRSQSWPMPHSFMMGYYAEASSRELEIDGVEIEAADWFLPEQLPGLPPSYSISRHLIDNFLHSTAGFQG</sequence>
<dbReference type="Gene3D" id="3.90.79.10">
    <property type="entry name" value="Nucleoside Triphosphate Pyrophosphohydrolase"/>
    <property type="match status" value="1"/>
</dbReference>
<dbReference type="SUPFAM" id="SSF55811">
    <property type="entry name" value="Nudix"/>
    <property type="match status" value="2"/>
</dbReference>
<comment type="caution">
    <text evidence="11">The sequence shown here is derived from an EMBL/GenBank/DDBJ whole genome shotgun (WGS) entry which is preliminary data.</text>
</comment>
<dbReference type="InterPro" id="IPR020084">
    <property type="entry name" value="NUDIX_hydrolase_CS"/>
</dbReference>
<name>A0A420WYH5_9GAMM</name>
<evidence type="ECO:0000256" key="6">
    <source>
        <dbReference type="ARBA" id="ARBA00022801"/>
    </source>
</evidence>
<evidence type="ECO:0000256" key="1">
    <source>
        <dbReference type="ARBA" id="ARBA00001946"/>
    </source>
</evidence>
<evidence type="ECO:0000313" key="11">
    <source>
        <dbReference type="EMBL" id="RKR06243.1"/>
    </source>
</evidence>
<proteinExistence type="inferred from homology"/>
<dbReference type="GO" id="GO:0019677">
    <property type="term" value="P:NAD+ catabolic process"/>
    <property type="evidence" value="ECO:0007669"/>
    <property type="project" value="TreeGrafter"/>
</dbReference>
<dbReference type="Proteomes" id="UP000281975">
    <property type="component" value="Unassembled WGS sequence"/>
</dbReference>
<dbReference type="EC" id="3.6.1.22" evidence="4"/>
<gene>
    <name evidence="11" type="ORF">C7446_1181</name>
</gene>
<dbReference type="PROSITE" id="PS00893">
    <property type="entry name" value="NUDIX_BOX"/>
    <property type="match status" value="1"/>
</dbReference>
<comment type="similarity">
    <text evidence="3">Belongs to the Nudix hydrolase family. NudC subfamily.</text>
</comment>
<comment type="cofactor">
    <cofactor evidence="1">
        <name>Mg(2+)</name>
        <dbReference type="ChEBI" id="CHEBI:18420"/>
    </cofactor>
</comment>
<dbReference type="InterPro" id="IPR015376">
    <property type="entry name" value="Znr_NADH_PPase"/>
</dbReference>
<evidence type="ECO:0000256" key="3">
    <source>
        <dbReference type="ARBA" id="ARBA00009595"/>
    </source>
</evidence>
<dbReference type="GO" id="GO:0005829">
    <property type="term" value="C:cytosol"/>
    <property type="evidence" value="ECO:0007669"/>
    <property type="project" value="TreeGrafter"/>
</dbReference>
<evidence type="ECO:0000259" key="10">
    <source>
        <dbReference type="PROSITE" id="PS51462"/>
    </source>
</evidence>
<feature type="domain" description="Nudix hydrolase" evidence="10">
    <location>
        <begin position="137"/>
        <end position="260"/>
    </location>
</feature>
<accession>A0A420WYH5</accession>
<evidence type="ECO:0000256" key="5">
    <source>
        <dbReference type="ARBA" id="ARBA00022723"/>
    </source>
</evidence>
<comment type="catalytic activity">
    <reaction evidence="9">
        <text>a 5'-end NAD(+)-phospho-ribonucleoside in mRNA + H2O = a 5'-end phospho-adenosine-phospho-ribonucleoside in mRNA + beta-nicotinamide D-ribonucleotide + 2 H(+)</text>
        <dbReference type="Rhea" id="RHEA:60876"/>
        <dbReference type="Rhea" id="RHEA-COMP:15698"/>
        <dbReference type="Rhea" id="RHEA-COMP:15719"/>
        <dbReference type="ChEBI" id="CHEBI:14649"/>
        <dbReference type="ChEBI" id="CHEBI:15377"/>
        <dbReference type="ChEBI" id="CHEBI:15378"/>
        <dbReference type="ChEBI" id="CHEBI:144029"/>
        <dbReference type="ChEBI" id="CHEBI:144051"/>
    </reaction>
    <physiologicalReaction direction="left-to-right" evidence="9">
        <dbReference type="Rhea" id="RHEA:60877"/>
    </physiologicalReaction>
</comment>
<dbReference type="CDD" id="cd03429">
    <property type="entry name" value="NUDIX_NADH_pyrophosphatase_Nudt13"/>
    <property type="match status" value="1"/>
</dbReference>
<evidence type="ECO:0000256" key="4">
    <source>
        <dbReference type="ARBA" id="ARBA00012381"/>
    </source>
</evidence>
<dbReference type="AlphaFoldDB" id="A0A420WYH5"/>
<dbReference type="Gene3D" id="3.90.79.20">
    <property type="match status" value="1"/>
</dbReference>
<dbReference type="PANTHER" id="PTHR42904">
    <property type="entry name" value="NUDIX HYDROLASE, NUDC SUBFAMILY"/>
    <property type="match status" value="1"/>
</dbReference>
<dbReference type="EMBL" id="RBIN01000003">
    <property type="protein sequence ID" value="RKR06243.1"/>
    <property type="molecule type" value="Genomic_DNA"/>
</dbReference>
<dbReference type="InterPro" id="IPR000086">
    <property type="entry name" value="NUDIX_hydrolase_dom"/>
</dbReference>
<keyword evidence="8" id="KW-0520">NAD</keyword>
<comment type="cofactor">
    <cofactor evidence="2">
        <name>Zn(2+)</name>
        <dbReference type="ChEBI" id="CHEBI:29105"/>
    </cofactor>
</comment>
<evidence type="ECO:0000256" key="2">
    <source>
        <dbReference type="ARBA" id="ARBA00001947"/>
    </source>
</evidence>
<keyword evidence="6" id="KW-0378">Hydrolase</keyword>
<evidence type="ECO:0000256" key="9">
    <source>
        <dbReference type="ARBA" id="ARBA00023679"/>
    </source>
</evidence>
<keyword evidence="5" id="KW-0479">Metal-binding</keyword>
<dbReference type="PANTHER" id="PTHR42904:SF6">
    <property type="entry name" value="NAD-CAPPED RNA HYDROLASE NUDT12"/>
    <property type="match status" value="1"/>
</dbReference>
<evidence type="ECO:0000256" key="7">
    <source>
        <dbReference type="ARBA" id="ARBA00022842"/>
    </source>
</evidence>
<dbReference type="InterPro" id="IPR050241">
    <property type="entry name" value="NAD-cap_RNA_hydrolase_NudC"/>
</dbReference>
<dbReference type="GO" id="GO:0006742">
    <property type="term" value="P:NADP+ catabolic process"/>
    <property type="evidence" value="ECO:0007669"/>
    <property type="project" value="TreeGrafter"/>
</dbReference>
<dbReference type="InterPro" id="IPR049734">
    <property type="entry name" value="NudC-like_C"/>
</dbReference>
<keyword evidence="7" id="KW-0460">Magnesium</keyword>
<keyword evidence="12" id="KW-1185">Reference proteome</keyword>